<reference evidence="2" key="1">
    <citation type="submission" date="2016-04" db="EMBL/GenBank/DDBJ databases">
        <authorList>
            <person name="Chen L."/>
            <person name="Zhuang W."/>
            <person name="Wang G."/>
        </authorList>
    </citation>
    <scope>NUCLEOTIDE SEQUENCE [LARGE SCALE GENOMIC DNA]</scope>
    <source>
        <strain evidence="2">17621</strain>
    </source>
</reference>
<evidence type="ECO:0000313" key="1">
    <source>
        <dbReference type="EMBL" id="OQP51083.1"/>
    </source>
</evidence>
<dbReference type="EMBL" id="LVXG01000012">
    <property type="protein sequence ID" value="OQP51083.1"/>
    <property type="molecule type" value="Genomic_DNA"/>
</dbReference>
<sequence>MKRIFVKVLCFLLIVQHGYTQLSSDKSGAITYNNNAIADVIKYGGNASVRPKFWVISTANDTVLHINFKKEFDSDWMQFEFRKAAKVVEINTGEIIKGLNYRKNIASFLLANNLITPEGKICDTAFERFVGNHTENLTEKYHKQNEFNYKMAAARFDYFTEDGRLVVNSNVVGYATAPAKQGVLIRGIVLYDLNKNVIARGERFSFGDVTLKLIDGKEINVKASDGNTMDNYNQIRFFQILLRELCRIGFYPF</sequence>
<gene>
    <name evidence="1" type="ORF">A4H97_04520</name>
</gene>
<comment type="caution">
    <text evidence="1">The sequence shown here is derived from an EMBL/GenBank/DDBJ whole genome shotgun (WGS) entry which is preliminary data.</text>
</comment>
<evidence type="ECO:0000313" key="2">
    <source>
        <dbReference type="Proteomes" id="UP000192610"/>
    </source>
</evidence>
<protein>
    <submittedName>
        <fullName evidence="1">Uncharacterized protein</fullName>
    </submittedName>
</protein>
<dbReference type="RefSeq" id="WP_081199784.1">
    <property type="nucleotide sequence ID" value="NZ_FOCZ01000001.1"/>
</dbReference>
<dbReference type="AlphaFoldDB" id="A0A1V9EY55"/>
<accession>A0A1V9EY55</accession>
<organism evidence="1 2">
    <name type="scientific">Niastella yeongjuensis</name>
    <dbReference type="NCBI Taxonomy" id="354355"/>
    <lineage>
        <taxon>Bacteria</taxon>
        <taxon>Pseudomonadati</taxon>
        <taxon>Bacteroidota</taxon>
        <taxon>Chitinophagia</taxon>
        <taxon>Chitinophagales</taxon>
        <taxon>Chitinophagaceae</taxon>
        <taxon>Niastella</taxon>
    </lineage>
</organism>
<dbReference type="Proteomes" id="UP000192610">
    <property type="component" value="Unassembled WGS sequence"/>
</dbReference>
<keyword evidence="2" id="KW-1185">Reference proteome</keyword>
<name>A0A1V9EY55_9BACT</name>
<dbReference type="STRING" id="354355.SAMN05660816_00029"/>
<proteinExistence type="predicted"/>